<keyword evidence="2" id="KW-0342">GTP-binding</keyword>
<evidence type="ECO:0000256" key="3">
    <source>
        <dbReference type="PROSITE-ProRule" id="PRU01052"/>
    </source>
</evidence>
<dbReference type="EMBL" id="QDEB01044477">
    <property type="protein sequence ID" value="RZC38308.1"/>
    <property type="molecule type" value="Genomic_DNA"/>
</dbReference>
<feature type="domain" description="GB1/RHD3-type G" evidence="4">
    <location>
        <begin position="1"/>
        <end position="169"/>
    </location>
</feature>
<evidence type="ECO:0000313" key="6">
    <source>
        <dbReference type="Proteomes" id="UP000292052"/>
    </source>
</evidence>
<dbReference type="InterPro" id="IPR030386">
    <property type="entry name" value="G_GB1_RHD3_dom"/>
</dbReference>
<keyword evidence="6" id="KW-1185">Reference proteome</keyword>
<gene>
    <name evidence="5" type="ORF">BDFB_008155</name>
</gene>
<dbReference type="OrthoDB" id="7788754at2759"/>
<dbReference type="InterPro" id="IPR027417">
    <property type="entry name" value="P-loop_NTPase"/>
</dbReference>
<sequence>RMSSFCKPCAKTIIDIKEDNKLILNVETLRELLTHDDIKDKDYKEKRNVTNWLNQNDEPITGFSWRGGSERDTIGILMWSEIFLVKLPTGNEIAIILLDTQGTFDNETTLKNCAGIFALSTLISSVQMYNLKDNIKSSDLSHLQVMDSYSKKMPLTLTKSFLFNIFFSL</sequence>
<dbReference type="GO" id="GO:0003924">
    <property type="term" value="F:GTPase activity"/>
    <property type="evidence" value="ECO:0007669"/>
    <property type="project" value="InterPro"/>
</dbReference>
<dbReference type="GO" id="GO:0005525">
    <property type="term" value="F:GTP binding"/>
    <property type="evidence" value="ECO:0007669"/>
    <property type="project" value="UniProtKB-KW"/>
</dbReference>
<name>A0A482W103_ASBVE</name>
<evidence type="ECO:0000256" key="1">
    <source>
        <dbReference type="ARBA" id="ARBA00022741"/>
    </source>
</evidence>
<proteinExistence type="inferred from homology"/>
<organism evidence="5 6">
    <name type="scientific">Asbolus verrucosus</name>
    <name type="common">Desert ironclad beetle</name>
    <dbReference type="NCBI Taxonomy" id="1661398"/>
    <lineage>
        <taxon>Eukaryota</taxon>
        <taxon>Metazoa</taxon>
        <taxon>Ecdysozoa</taxon>
        <taxon>Arthropoda</taxon>
        <taxon>Hexapoda</taxon>
        <taxon>Insecta</taxon>
        <taxon>Pterygota</taxon>
        <taxon>Neoptera</taxon>
        <taxon>Endopterygota</taxon>
        <taxon>Coleoptera</taxon>
        <taxon>Polyphaga</taxon>
        <taxon>Cucujiformia</taxon>
        <taxon>Tenebrionidae</taxon>
        <taxon>Pimeliinae</taxon>
        <taxon>Asbolus</taxon>
    </lineage>
</organism>
<evidence type="ECO:0000313" key="5">
    <source>
        <dbReference type="EMBL" id="RZC38308.1"/>
    </source>
</evidence>
<comment type="caution">
    <text evidence="5">The sequence shown here is derived from an EMBL/GenBank/DDBJ whole genome shotgun (WGS) entry which is preliminary data.</text>
</comment>
<dbReference type="Pfam" id="PF02263">
    <property type="entry name" value="GBP"/>
    <property type="match status" value="1"/>
</dbReference>
<dbReference type="PROSITE" id="PS51715">
    <property type="entry name" value="G_GB1_RHD3"/>
    <property type="match status" value="1"/>
</dbReference>
<dbReference type="PANTHER" id="PTHR10751">
    <property type="entry name" value="GUANYLATE BINDING PROTEIN"/>
    <property type="match status" value="1"/>
</dbReference>
<dbReference type="Proteomes" id="UP000292052">
    <property type="component" value="Unassembled WGS sequence"/>
</dbReference>
<dbReference type="AlphaFoldDB" id="A0A482W103"/>
<dbReference type="InterPro" id="IPR015894">
    <property type="entry name" value="Guanylate-bd_N"/>
</dbReference>
<comment type="similarity">
    <text evidence="3">Belongs to the TRAFAC class dynamin-like GTPase superfamily. GB1/RHD3 GTPase family.</text>
</comment>
<reference evidence="5 6" key="1">
    <citation type="submission" date="2017-03" db="EMBL/GenBank/DDBJ databases">
        <title>Genome of the blue death feigning beetle - Asbolus verrucosus.</title>
        <authorList>
            <person name="Rider S.D."/>
        </authorList>
    </citation>
    <scope>NUCLEOTIDE SEQUENCE [LARGE SCALE GENOMIC DNA]</scope>
    <source>
        <strain evidence="5">Butters</strain>
        <tissue evidence="5">Head and leg muscle</tissue>
    </source>
</reference>
<keyword evidence="1" id="KW-0547">Nucleotide-binding</keyword>
<evidence type="ECO:0000259" key="4">
    <source>
        <dbReference type="PROSITE" id="PS51715"/>
    </source>
</evidence>
<dbReference type="Gene3D" id="3.40.50.300">
    <property type="entry name" value="P-loop containing nucleotide triphosphate hydrolases"/>
    <property type="match status" value="1"/>
</dbReference>
<protein>
    <submittedName>
        <fullName evidence="5">GBP domain containing protein</fullName>
    </submittedName>
</protein>
<feature type="non-terminal residue" evidence="5">
    <location>
        <position position="1"/>
    </location>
</feature>
<accession>A0A482W103</accession>
<evidence type="ECO:0000256" key="2">
    <source>
        <dbReference type="ARBA" id="ARBA00023134"/>
    </source>
</evidence>
<dbReference type="SUPFAM" id="SSF52540">
    <property type="entry name" value="P-loop containing nucleoside triphosphate hydrolases"/>
    <property type="match status" value="1"/>
</dbReference>